<dbReference type="EMBL" id="QVIG01000001">
    <property type="protein sequence ID" value="RGD58800.1"/>
    <property type="molecule type" value="Genomic_DNA"/>
</dbReference>
<dbReference type="InterPro" id="IPR050144">
    <property type="entry name" value="AAE_transporter"/>
</dbReference>
<keyword evidence="3" id="KW-0813">Transport</keyword>
<feature type="transmembrane region" description="Helical" evidence="8">
    <location>
        <begin position="472"/>
        <end position="491"/>
    </location>
</feature>
<dbReference type="NCBIfam" id="TIGR03802">
    <property type="entry name" value="Asp_Ala_antiprt"/>
    <property type="match status" value="1"/>
</dbReference>
<dbReference type="Proteomes" id="UP000263377">
    <property type="component" value="Unassembled WGS sequence"/>
</dbReference>
<evidence type="ECO:0000256" key="6">
    <source>
        <dbReference type="ARBA" id="ARBA00022989"/>
    </source>
</evidence>
<dbReference type="Gene3D" id="3.30.70.1450">
    <property type="entry name" value="Regulator of K+ conductance, C-terminal domain"/>
    <property type="match status" value="2"/>
</dbReference>
<protein>
    <submittedName>
        <fullName evidence="10">Aspartate-alanine antiporter</fullName>
    </submittedName>
</protein>
<keyword evidence="6 8" id="KW-1133">Transmembrane helix</keyword>
<dbReference type="InterPro" id="IPR022457">
    <property type="entry name" value="Asp_Ala_antiprt"/>
</dbReference>
<keyword evidence="7 8" id="KW-0472">Membrane</keyword>
<accession>A0A372ZTU2</accession>
<evidence type="ECO:0000256" key="7">
    <source>
        <dbReference type="ARBA" id="ARBA00023136"/>
    </source>
</evidence>
<dbReference type="PANTHER" id="PTHR30445">
    <property type="entry name" value="K(+)_H(+) ANTIPORTER SUBUNIT KHTT"/>
    <property type="match status" value="1"/>
</dbReference>
<evidence type="ECO:0000256" key="8">
    <source>
        <dbReference type="SAM" id="Phobius"/>
    </source>
</evidence>
<evidence type="ECO:0000256" key="3">
    <source>
        <dbReference type="ARBA" id="ARBA00022448"/>
    </source>
</evidence>
<evidence type="ECO:0000259" key="9">
    <source>
        <dbReference type="PROSITE" id="PS51202"/>
    </source>
</evidence>
<comment type="similarity">
    <text evidence="2">Belongs to the AAE transporter (TC 2.A.81) family.</text>
</comment>
<keyword evidence="4" id="KW-1003">Cell membrane</keyword>
<feature type="domain" description="RCK C-terminal" evidence="9">
    <location>
        <begin position="207"/>
        <end position="286"/>
    </location>
</feature>
<evidence type="ECO:0000256" key="2">
    <source>
        <dbReference type="ARBA" id="ARBA00009854"/>
    </source>
</evidence>
<dbReference type="PROSITE" id="PS51202">
    <property type="entry name" value="RCK_C"/>
    <property type="match status" value="1"/>
</dbReference>
<comment type="subcellular location">
    <subcellularLocation>
        <location evidence="1">Cell membrane</location>
        <topology evidence="1">Multi-pass membrane protein</topology>
    </subcellularLocation>
</comment>
<dbReference type="PANTHER" id="PTHR30445:SF9">
    <property type="match status" value="1"/>
</dbReference>
<evidence type="ECO:0000313" key="10">
    <source>
        <dbReference type="EMBL" id="RGD58800.1"/>
    </source>
</evidence>
<name>A0A372ZTU2_9ACTN</name>
<feature type="transmembrane region" description="Helical" evidence="8">
    <location>
        <begin position="405"/>
        <end position="424"/>
    </location>
</feature>
<feature type="transmembrane region" description="Helical" evidence="8">
    <location>
        <begin position="6"/>
        <end position="23"/>
    </location>
</feature>
<organism evidence="10 11">
    <name type="scientific">Kitasatospora xanthocidica</name>
    <dbReference type="NCBI Taxonomy" id="83382"/>
    <lineage>
        <taxon>Bacteria</taxon>
        <taxon>Bacillati</taxon>
        <taxon>Actinomycetota</taxon>
        <taxon>Actinomycetes</taxon>
        <taxon>Kitasatosporales</taxon>
        <taxon>Streptomycetaceae</taxon>
        <taxon>Kitasatospora</taxon>
    </lineage>
</organism>
<feature type="transmembrane region" description="Helical" evidence="8">
    <location>
        <begin position="156"/>
        <end position="181"/>
    </location>
</feature>
<dbReference type="GO" id="GO:0008324">
    <property type="term" value="F:monoatomic cation transmembrane transporter activity"/>
    <property type="evidence" value="ECO:0007669"/>
    <property type="project" value="InterPro"/>
</dbReference>
<dbReference type="InterPro" id="IPR006512">
    <property type="entry name" value="YidE_YbjL"/>
</dbReference>
<keyword evidence="5 8" id="KW-0812">Transmembrane</keyword>
<dbReference type="NCBIfam" id="TIGR01625">
    <property type="entry name" value="YidE_YbjL_dupl"/>
    <property type="match status" value="1"/>
</dbReference>
<reference evidence="10 11" key="1">
    <citation type="submission" date="2018-08" db="EMBL/GenBank/DDBJ databases">
        <title>Diversity &amp; Physiological Properties of Lignin-Decomposing Actinobacteria from Soil.</title>
        <authorList>
            <person name="Roh S.G."/>
            <person name="Kim S.B."/>
        </authorList>
    </citation>
    <scope>NUCLEOTIDE SEQUENCE [LARGE SCALE GENOMIC DNA]</scope>
    <source>
        <strain evidence="10 11">MMS17-GH009</strain>
    </source>
</reference>
<feature type="transmembrane region" description="Helical" evidence="8">
    <location>
        <begin position="85"/>
        <end position="105"/>
    </location>
</feature>
<dbReference type="GO" id="GO:0006813">
    <property type="term" value="P:potassium ion transport"/>
    <property type="evidence" value="ECO:0007669"/>
    <property type="project" value="InterPro"/>
</dbReference>
<keyword evidence="11" id="KW-1185">Reference proteome</keyword>
<feature type="transmembrane region" description="Helical" evidence="8">
    <location>
        <begin position="445"/>
        <end position="466"/>
    </location>
</feature>
<gene>
    <name evidence="10" type="primary">aspT</name>
    <name evidence="10" type="ORF">DR950_14340</name>
</gene>
<feature type="transmembrane region" description="Helical" evidence="8">
    <location>
        <begin position="30"/>
        <end position="47"/>
    </location>
</feature>
<proteinExistence type="inferred from homology"/>
<dbReference type="SUPFAM" id="SSF116726">
    <property type="entry name" value="TrkA C-terminal domain-like"/>
    <property type="match status" value="2"/>
</dbReference>
<sequence>MSLLRENPVLALFVCLALGYLLGKLRVGPIRLGGICGTLIVAMLIGSRHVSVDADVKNVAFALFIFSLGYIAGPQFFANLNAKGLRFAVLCVMEAVLVVGMAYGIGKAFDLDVGTAAGILAGAATESAVVGTAQEAIANLSGISADQSAQLQNHVAAAYSVCYLFGLVSIVLLTSQIFPLVMRIKLPDASRELWEGLRGGKGAPAADEQPALPPLVGRTYLVSQGEGSTIARVEEVQPGLVTVEGVRRDGRTLHPDRDFRLRRGDLVLLVGRREAVIDTGHELGPETSGVPGLDSPLVVRDIVLTNRDFVGRTAGELAEEQPSTTSGIYLTDIQRVDQHLPAIADTELHRGDTVTVTGARSAVDRFAAKAGVGIRKDAIDYIYISLGICVGVLIGLVTVHAGNAALSLGTGGGCLVSGLVFGWLRAQRPTFGAYPPVAAQTAKDLGLSVFIAVTGLAAGPDAAALLKDHPVLLPLSGILMVTVPAVLSLFVGRKLLRIEPPILVGAIAGQQCSTPAITAVTNVAQSSIPMLGYTITYTISNFLLPLTGPILVGMLGS</sequence>
<dbReference type="AlphaFoldDB" id="A0A372ZTU2"/>
<dbReference type="Pfam" id="PF06826">
    <property type="entry name" value="Asp-Al_Ex"/>
    <property type="match status" value="2"/>
</dbReference>
<feature type="transmembrane region" description="Helical" evidence="8">
    <location>
        <begin position="59"/>
        <end position="78"/>
    </location>
</feature>
<evidence type="ECO:0000256" key="1">
    <source>
        <dbReference type="ARBA" id="ARBA00004651"/>
    </source>
</evidence>
<evidence type="ECO:0000256" key="5">
    <source>
        <dbReference type="ARBA" id="ARBA00022692"/>
    </source>
</evidence>
<evidence type="ECO:0000256" key="4">
    <source>
        <dbReference type="ARBA" id="ARBA00022475"/>
    </source>
</evidence>
<evidence type="ECO:0000313" key="11">
    <source>
        <dbReference type="Proteomes" id="UP000263377"/>
    </source>
</evidence>
<dbReference type="RefSeq" id="WP_117487230.1">
    <property type="nucleotide sequence ID" value="NZ_QVIG01000001.1"/>
</dbReference>
<feature type="transmembrane region" description="Helical" evidence="8">
    <location>
        <begin position="381"/>
        <end position="399"/>
    </location>
</feature>
<dbReference type="InterPro" id="IPR036721">
    <property type="entry name" value="RCK_C_sf"/>
</dbReference>
<dbReference type="InterPro" id="IPR006037">
    <property type="entry name" value="RCK_C"/>
</dbReference>
<comment type="caution">
    <text evidence="10">The sequence shown here is derived from an EMBL/GenBank/DDBJ whole genome shotgun (WGS) entry which is preliminary data.</text>
</comment>
<dbReference type="GO" id="GO:0005886">
    <property type="term" value="C:plasma membrane"/>
    <property type="evidence" value="ECO:0007669"/>
    <property type="project" value="UniProtKB-SubCell"/>
</dbReference>